<keyword evidence="4" id="KW-1185">Reference proteome</keyword>
<dbReference type="Proteomes" id="UP000324897">
    <property type="component" value="Chromosome 5"/>
</dbReference>
<dbReference type="Pfam" id="PF07762">
    <property type="entry name" value="DUF1618"/>
    <property type="match status" value="1"/>
</dbReference>
<name>A0A5J9WLS4_9POAL</name>
<dbReference type="PANTHER" id="PTHR33074">
    <property type="entry name" value="EXPRESSED PROTEIN-RELATED"/>
    <property type="match status" value="1"/>
</dbReference>
<protein>
    <recommendedName>
        <fullName evidence="2">DUF1618 domain-containing protein</fullName>
    </recommendedName>
</protein>
<dbReference type="Gene3D" id="3.10.450.10">
    <property type="match status" value="1"/>
</dbReference>
<evidence type="ECO:0000259" key="2">
    <source>
        <dbReference type="Pfam" id="PF07762"/>
    </source>
</evidence>
<dbReference type="Gramene" id="TVU48234">
    <property type="protein sequence ID" value="TVU48234"/>
    <property type="gene ID" value="EJB05_07863"/>
</dbReference>
<feature type="compositionally biased region" description="Low complexity" evidence="1">
    <location>
        <begin position="25"/>
        <end position="39"/>
    </location>
</feature>
<feature type="compositionally biased region" description="Low complexity" evidence="1">
    <location>
        <begin position="46"/>
        <end position="59"/>
    </location>
</feature>
<dbReference type="AlphaFoldDB" id="A0A5J9WLS4"/>
<comment type="caution">
    <text evidence="3">The sequence shown here is derived from an EMBL/GenBank/DDBJ whole genome shotgun (WGS) entry which is preliminary data.</text>
</comment>
<feature type="region of interest" description="Disordered" evidence="1">
    <location>
        <begin position="1"/>
        <end position="59"/>
    </location>
</feature>
<feature type="domain" description="DUF1618" evidence="2">
    <location>
        <begin position="165"/>
        <end position="344"/>
    </location>
</feature>
<organism evidence="3 4">
    <name type="scientific">Eragrostis curvula</name>
    <name type="common">weeping love grass</name>
    <dbReference type="NCBI Taxonomy" id="38414"/>
    <lineage>
        <taxon>Eukaryota</taxon>
        <taxon>Viridiplantae</taxon>
        <taxon>Streptophyta</taxon>
        <taxon>Embryophyta</taxon>
        <taxon>Tracheophyta</taxon>
        <taxon>Spermatophyta</taxon>
        <taxon>Magnoliopsida</taxon>
        <taxon>Liliopsida</taxon>
        <taxon>Poales</taxon>
        <taxon>Poaceae</taxon>
        <taxon>PACMAD clade</taxon>
        <taxon>Chloridoideae</taxon>
        <taxon>Eragrostideae</taxon>
        <taxon>Eragrostidinae</taxon>
        <taxon>Eragrostis</taxon>
    </lineage>
</organism>
<accession>A0A5J9WLS4</accession>
<evidence type="ECO:0000313" key="4">
    <source>
        <dbReference type="Proteomes" id="UP000324897"/>
    </source>
</evidence>
<evidence type="ECO:0000256" key="1">
    <source>
        <dbReference type="SAM" id="MobiDB-lite"/>
    </source>
</evidence>
<dbReference type="PANTHER" id="PTHR33074:SF83">
    <property type="entry name" value="EXPRESSED PROTEIN"/>
    <property type="match status" value="1"/>
</dbReference>
<dbReference type="InterPro" id="IPR011676">
    <property type="entry name" value="DUF1618"/>
</dbReference>
<gene>
    <name evidence="3" type="ORF">EJB05_07863</name>
</gene>
<feature type="non-terminal residue" evidence="3">
    <location>
        <position position="1"/>
    </location>
</feature>
<feature type="compositionally biased region" description="Polar residues" evidence="1">
    <location>
        <begin position="1"/>
        <end position="24"/>
    </location>
</feature>
<evidence type="ECO:0000313" key="3">
    <source>
        <dbReference type="EMBL" id="TVU48234.1"/>
    </source>
</evidence>
<proteinExistence type="predicted"/>
<dbReference type="OrthoDB" id="679496at2759"/>
<reference evidence="3 4" key="1">
    <citation type="journal article" date="2019" name="Sci. Rep.">
        <title>A high-quality genome of Eragrostis curvula grass provides insights into Poaceae evolution and supports new strategies to enhance forage quality.</title>
        <authorList>
            <person name="Carballo J."/>
            <person name="Santos B.A.C.M."/>
            <person name="Zappacosta D."/>
            <person name="Garbus I."/>
            <person name="Selva J.P."/>
            <person name="Gallo C.A."/>
            <person name="Diaz A."/>
            <person name="Albertini E."/>
            <person name="Caccamo M."/>
            <person name="Echenique V."/>
        </authorList>
    </citation>
    <scope>NUCLEOTIDE SEQUENCE [LARGE SCALE GENOMIC DNA]</scope>
    <source>
        <strain evidence="4">cv. Victoria</strain>
        <tissue evidence="3">Leaf</tissue>
    </source>
</reference>
<dbReference type="EMBL" id="RWGY01000004">
    <property type="protein sequence ID" value="TVU48234.1"/>
    <property type="molecule type" value="Genomic_DNA"/>
</dbReference>
<sequence length="509" mass="55656">MAMSSISPYGSTSHRLCPPSASNATKSPTPTLPRTPTSKTGRKGSAPRAVSSSSAPASPATYGGDEYFMYKAAGDGKPASLDPVPLPNDHRIPTLGEFGIVPRGHGGHYLVAALCLGMDPMNYLLHIYSSEDRRWRSIRLPNPCPELNKVITSKVVTLGDGELGWVDFQHGMLVCSNLHDESPGARYVPLPDPLPENRGRLQKLHPGPSTRRFRDLTCVNGVIELVEMEHRIVVITEDTSDSGRKELLCDSELIMSRKRKRADDGKPKQLLRRDGWKLVTWSRTVSCDRWRKGCVVDVDDISIDESTLSLLLPGRSGTTFQSAAFREVYLAFPAMSSCGDDVVYLKSTEKSSGSKGCVVAIDREIILIIMFPFTLLKRLVLHTIQAKMRSLAAILFVLAVVAGAASAGFVDPPEDTPAGTGAPQLGRFAVLVYNLNRGTKLRYVGVSDSERHPDKGGVRYHMTVTAADPAGASAQYGVVAWGIPKSYQWMLLEFNKLTSSQKRFNKRTN</sequence>